<sequence>MSNCGTDDNSDETQDCHAYQENGLIYLTIFVSVFICFIAIVVTACIIQQRKNKLNKPQSELNVQYGVPSKTFSSPGPVCKPSYPFNTTKDGRIIKEETEKVSIV</sequence>
<dbReference type="KEGG" id="hro:HELRODRAFT_164169"/>
<keyword evidence="4" id="KW-1185">Reference proteome</keyword>
<keyword evidence="1" id="KW-1133">Transmembrane helix</keyword>
<dbReference type="HOGENOM" id="CLU_2252924_0_0_1"/>
<dbReference type="Proteomes" id="UP000015101">
    <property type="component" value="Unassembled WGS sequence"/>
</dbReference>
<reference evidence="3" key="3">
    <citation type="submission" date="2015-06" db="UniProtKB">
        <authorList>
            <consortium name="EnsemblMetazoa"/>
        </authorList>
    </citation>
    <scope>IDENTIFICATION</scope>
</reference>
<dbReference type="RefSeq" id="XP_009027427.1">
    <property type="nucleotide sequence ID" value="XM_009029179.1"/>
</dbReference>
<evidence type="ECO:0000313" key="2">
    <source>
        <dbReference type="EMBL" id="ESN94342.1"/>
    </source>
</evidence>
<keyword evidence="1" id="KW-0812">Transmembrane</keyword>
<name>T1EV13_HELRO</name>
<dbReference type="EnsemblMetazoa" id="HelroT164169">
    <property type="protein sequence ID" value="HelroP164169"/>
    <property type="gene ID" value="HelroG164169"/>
</dbReference>
<evidence type="ECO:0000256" key="1">
    <source>
        <dbReference type="SAM" id="Phobius"/>
    </source>
</evidence>
<evidence type="ECO:0000313" key="4">
    <source>
        <dbReference type="Proteomes" id="UP000015101"/>
    </source>
</evidence>
<dbReference type="InParanoid" id="T1EV13"/>
<reference evidence="2 4" key="2">
    <citation type="journal article" date="2013" name="Nature">
        <title>Insights into bilaterian evolution from three spiralian genomes.</title>
        <authorList>
            <person name="Simakov O."/>
            <person name="Marletaz F."/>
            <person name="Cho S.J."/>
            <person name="Edsinger-Gonzales E."/>
            <person name="Havlak P."/>
            <person name="Hellsten U."/>
            <person name="Kuo D.H."/>
            <person name="Larsson T."/>
            <person name="Lv J."/>
            <person name="Arendt D."/>
            <person name="Savage R."/>
            <person name="Osoegawa K."/>
            <person name="de Jong P."/>
            <person name="Grimwood J."/>
            <person name="Chapman J.A."/>
            <person name="Shapiro H."/>
            <person name="Aerts A."/>
            <person name="Otillar R.P."/>
            <person name="Terry A.Y."/>
            <person name="Boore J.L."/>
            <person name="Grigoriev I.V."/>
            <person name="Lindberg D.R."/>
            <person name="Seaver E.C."/>
            <person name="Weisblat D.A."/>
            <person name="Putnam N.H."/>
            <person name="Rokhsar D.S."/>
        </authorList>
    </citation>
    <scope>NUCLEOTIDE SEQUENCE</scope>
</reference>
<keyword evidence="1" id="KW-0472">Membrane</keyword>
<protein>
    <submittedName>
        <fullName evidence="2 3">Uncharacterized protein</fullName>
    </submittedName>
</protein>
<accession>T1EV13</accession>
<dbReference type="AlphaFoldDB" id="T1EV13"/>
<proteinExistence type="predicted"/>
<organism evidence="3 4">
    <name type="scientific">Helobdella robusta</name>
    <name type="common">Californian leech</name>
    <dbReference type="NCBI Taxonomy" id="6412"/>
    <lineage>
        <taxon>Eukaryota</taxon>
        <taxon>Metazoa</taxon>
        <taxon>Spiralia</taxon>
        <taxon>Lophotrochozoa</taxon>
        <taxon>Annelida</taxon>
        <taxon>Clitellata</taxon>
        <taxon>Hirudinea</taxon>
        <taxon>Rhynchobdellida</taxon>
        <taxon>Glossiphoniidae</taxon>
        <taxon>Helobdella</taxon>
    </lineage>
</organism>
<feature type="transmembrane region" description="Helical" evidence="1">
    <location>
        <begin position="24"/>
        <end position="47"/>
    </location>
</feature>
<reference evidence="4" key="1">
    <citation type="submission" date="2012-12" db="EMBL/GenBank/DDBJ databases">
        <authorList>
            <person name="Hellsten U."/>
            <person name="Grimwood J."/>
            <person name="Chapman J.A."/>
            <person name="Shapiro H."/>
            <person name="Aerts A."/>
            <person name="Otillar R.P."/>
            <person name="Terry A.Y."/>
            <person name="Boore J.L."/>
            <person name="Simakov O."/>
            <person name="Marletaz F."/>
            <person name="Cho S.-J."/>
            <person name="Edsinger-Gonzales E."/>
            <person name="Havlak P."/>
            <person name="Kuo D.-H."/>
            <person name="Larsson T."/>
            <person name="Lv J."/>
            <person name="Arendt D."/>
            <person name="Savage R."/>
            <person name="Osoegawa K."/>
            <person name="de Jong P."/>
            <person name="Lindberg D.R."/>
            <person name="Seaver E.C."/>
            <person name="Weisblat D.A."/>
            <person name="Putnam N.H."/>
            <person name="Grigoriev I.V."/>
            <person name="Rokhsar D.S."/>
        </authorList>
    </citation>
    <scope>NUCLEOTIDE SEQUENCE</scope>
</reference>
<dbReference type="CTD" id="20200413"/>
<evidence type="ECO:0000313" key="3">
    <source>
        <dbReference type="EnsemblMetazoa" id="HelroP164169"/>
    </source>
</evidence>
<dbReference type="EMBL" id="AMQM01001568">
    <property type="status" value="NOT_ANNOTATED_CDS"/>
    <property type="molecule type" value="Genomic_DNA"/>
</dbReference>
<dbReference type="GeneID" id="20200413"/>
<gene>
    <name evidence="3" type="primary">20200413</name>
    <name evidence="2" type="ORF">HELRODRAFT_164169</name>
</gene>
<dbReference type="EMBL" id="KB097571">
    <property type="protein sequence ID" value="ESN94342.1"/>
    <property type="molecule type" value="Genomic_DNA"/>
</dbReference>